<dbReference type="InterPro" id="IPR045018">
    <property type="entry name" value="Azg-like"/>
</dbReference>
<evidence type="ECO:0000256" key="7">
    <source>
        <dbReference type="SAM" id="Phobius"/>
    </source>
</evidence>
<reference evidence="8" key="1">
    <citation type="submission" date="2019-08" db="EMBL/GenBank/DDBJ databases">
        <authorList>
            <person name="Kucharzyk K."/>
            <person name="Murdoch R.W."/>
            <person name="Higgins S."/>
            <person name="Loffler F."/>
        </authorList>
    </citation>
    <scope>NUCLEOTIDE SEQUENCE</scope>
</reference>
<dbReference type="EMBL" id="VSSQ01078336">
    <property type="protein sequence ID" value="MPN28160.1"/>
    <property type="molecule type" value="Genomic_DNA"/>
</dbReference>
<sequence length="121" mass="12631">MSEGGRTGLTAVVTGMLFLASLLFSPIFIAIPSQATAPVLILVGVMMASSMLKIDFHDMTEAIPAFLTIVMMPLAYSIAEGILFGVVSFAIIKLIAGKGKSVTPALYVLALLFIAKVILAG</sequence>
<feature type="transmembrane region" description="Helical" evidence="7">
    <location>
        <begin position="7"/>
        <end position="29"/>
    </location>
</feature>
<proteinExistence type="inferred from homology"/>
<feature type="transmembrane region" description="Helical" evidence="7">
    <location>
        <begin position="35"/>
        <end position="54"/>
    </location>
</feature>
<comment type="caution">
    <text evidence="8">The sequence shown here is derived from an EMBL/GenBank/DDBJ whole genome shotgun (WGS) entry which is preliminary data.</text>
</comment>
<comment type="similarity">
    <text evidence="2">Belongs to the nucleobase:cation symporter-2 (NCS2) (TC 2.A.40) family. Azg-like subfamily.</text>
</comment>
<dbReference type="GO" id="GO:0005886">
    <property type="term" value="C:plasma membrane"/>
    <property type="evidence" value="ECO:0007669"/>
    <property type="project" value="TreeGrafter"/>
</dbReference>
<keyword evidence="3" id="KW-0813">Transport</keyword>
<organism evidence="8">
    <name type="scientific">bioreactor metagenome</name>
    <dbReference type="NCBI Taxonomy" id="1076179"/>
    <lineage>
        <taxon>unclassified sequences</taxon>
        <taxon>metagenomes</taxon>
        <taxon>ecological metagenomes</taxon>
    </lineage>
</organism>
<dbReference type="InterPro" id="IPR006043">
    <property type="entry name" value="NCS2"/>
</dbReference>
<evidence type="ECO:0000256" key="3">
    <source>
        <dbReference type="ARBA" id="ARBA00022448"/>
    </source>
</evidence>
<feature type="transmembrane region" description="Helical" evidence="7">
    <location>
        <begin position="66"/>
        <end position="96"/>
    </location>
</feature>
<evidence type="ECO:0000256" key="5">
    <source>
        <dbReference type="ARBA" id="ARBA00022989"/>
    </source>
</evidence>
<dbReference type="GO" id="GO:0012505">
    <property type="term" value="C:endomembrane system"/>
    <property type="evidence" value="ECO:0007669"/>
    <property type="project" value="UniProtKB-SubCell"/>
</dbReference>
<evidence type="ECO:0000256" key="6">
    <source>
        <dbReference type="ARBA" id="ARBA00023136"/>
    </source>
</evidence>
<dbReference type="GO" id="GO:0005345">
    <property type="term" value="F:purine nucleobase transmembrane transporter activity"/>
    <property type="evidence" value="ECO:0007669"/>
    <property type="project" value="TreeGrafter"/>
</dbReference>
<keyword evidence="4 7" id="KW-0812">Transmembrane</keyword>
<keyword evidence="6 7" id="KW-0472">Membrane</keyword>
<protein>
    <submittedName>
        <fullName evidence="8">Adenine permease AdeQ</fullName>
    </submittedName>
</protein>
<gene>
    <name evidence="8" type="primary">adeQ_8</name>
    <name evidence="8" type="ORF">SDC9_175599</name>
</gene>
<comment type="subcellular location">
    <subcellularLocation>
        <location evidence="1">Endomembrane system</location>
        <topology evidence="1">Multi-pass membrane protein</topology>
    </subcellularLocation>
</comment>
<feature type="transmembrane region" description="Helical" evidence="7">
    <location>
        <begin position="102"/>
        <end position="119"/>
    </location>
</feature>
<dbReference type="PANTHER" id="PTHR43337:SF1">
    <property type="entry name" value="XANTHINE_URACIL PERMEASE C887.17-RELATED"/>
    <property type="match status" value="1"/>
</dbReference>
<evidence type="ECO:0000256" key="4">
    <source>
        <dbReference type="ARBA" id="ARBA00022692"/>
    </source>
</evidence>
<accession>A0A645GPL9</accession>
<name>A0A645GPL9_9ZZZZ</name>
<dbReference type="AlphaFoldDB" id="A0A645GPL9"/>
<dbReference type="Pfam" id="PF00860">
    <property type="entry name" value="Xan_ur_permease"/>
    <property type="match status" value="1"/>
</dbReference>
<evidence type="ECO:0000256" key="1">
    <source>
        <dbReference type="ARBA" id="ARBA00004127"/>
    </source>
</evidence>
<evidence type="ECO:0000256" key="2">
    <source>
        <dbReference type="ARBA" id="ARBA00005697"/>
    </source>
</evidence>
<keyword evidence="5 7" id="KW-1133">Transmembrane helix</keyword>
<dbReference type="PANTHER" id="PTHR43337">
    <property type="entry name" value="XANTHINE/URACIL PERMEASE C887.17-RELATED"/>
    <property type="match status" value="1"/>
</dbReference>
<evidence type="ECO:0000313" key="8">
    <source>
        <dbReference type="EMBL" id="MPN28160.1"/>
    </source>
</evidence>